<sequence length="527" mass="59240">MATIYRKASSVLIWLGEEDSTSKFAMEFVPKIIRSDFQWDGSWWEQYGFITLAQILERPWFRRGWVLQEAAFSTNSTIYCGDRQVHMDHFAMTIDLVRARLSSILPSFSRTGNTMRTEILANFHDSPAVKLLDTIEGVFRKSEDGHILHRRMSLETLVALGTSSETTDQRDTIYALLNLASDIAAWSQPDQSDAIIPNYGKNVLDVYVDFILHCCHHSGSLDIICRPWAPISSSIVHTTGQDRRADHTLLKYPSWIAPRDGLPFGDPSRRLKHRLHGNPFVGSHQKPVYNAHYGLKPHVSVGRNEVDGACDGSFYASGIILGEVARKSTRLASAIVTKESLEILGTISRKSHSDLINMPDTIWRTLCADRDGRGQPAPSVYRVAMLHLLQISFKTPKPESSTNLLEHMSSIDIEELLDTEIPIHVKKYLAVVRDVIWNRRTYKSKVNDGNKGPLVGLIPQNAKVGDQVCILYGCSVPVILRKLPSSDDESCWQLIGDAYVYGIMDGEVIRSASTQTLKTTETKFKIR</sequence>
<dbReference type="Proteomes" id="UP000504636">
    <property type="component" value="Unplaced"/>
</dbReference>
<dbReference type="RefSeq" id="XP_033578328.1">
    <property type="nucleotide sequence ID" value="XM_033715382.1"/>
</dbReference>
<evidence type="ECO:0000259" key="1">
    <source>
        <dbReference type="Pfam" id="PF06985"/>
    </source>
</evidence>
<reference evidence="2 4" key="1">
    <citation type="journal article" date="2020" name="Stud. Mycol.">
        <title>101 Dothideomycetes genomes: a test case for predicting lifestyles and emergence of pathogens.</title>
        <authorList>
            <person name="Haridas S."/>
            <person name="Albert R."/>
            <person name="Binder M."/>
            <person name="Bloem J."/>
            <person name="Labutti K."/>
            <person name="Salamov A."/>
            <person name="Andreopoulos B."/>
            <person name="Baker S."/>
            <person name="Barry K."/>
            <person name="Bills G."/>
            <person name="Bluhm B."/>
            <person name="Cannon C."/>
            <person name="Castanera R."/>
            <person name="Culley D."/>
            <person name="Daum C."/>
            <person name="Ezra D."/>
            <person name="Gonzalez J."/>
            <person name="Henrissat B."/>
            <person name="Kuo A."/>
            <person name="Liang C."/>
            <person name="Lipzen A."/>
            <person name="Lutzoni F."/>
            <person name="Magnuson J."/>
            <person name="Mondo S."/>
            <person name="Nolan M."/>
            <person name="Ohm R."/>
            <person name="Pangilinan J."/>
            <person name="Park H.-J."/>
            <person name="Ramirez L."/>
            <person name="Alfaro M."/>
            <person name="Sun H."/>
            <person name="Tritt A."/>
            <person name="Yoshinaga Y."/>
            <person name="Zwiers L.-H."/>
            <person name="Turgeon B."/>
            <person name="Goodwin S."/>
            <person name="Spatafora J."/>
            <person name="Crous P."/>
            <person name="Grigoriev I."/>
        </authorList>
    </citation>
    <scope>NUCLEOTIDE SEQUENCE</scope>
    <source>
        <strain evidence="2 4">CBS 304.34</strain>
    </source>
</reference>
<gene>
    <name evidence="2 4" type="ORF">BDZ99DRAFT_384459</name>
</gene>
<dbReference type="AlphaFoldDB" id="A0A6A6YTL7"/>
<keyword evidence="3" id="KW-1185">Reference proteome</keyword>
<dbReference type="Pfam" id="PF26639">
    <property type="entry name" value="Het-6_barrel"/>
    <property type="match status" value="1"/>
</dbReference>
<dbReference type="InterPro" id="IPR052895">
    <property type="entry name" value="HetReg/Transcr_Mod"/>
</dbReference>
<dbReference type="GeneID" id="54456275"/>
<evidence type="ECO:0000313" key="2">
    <source>
        <dbReference type="EMBL" id="KAF2811364.1"/>
    </source>
</evidence>
<name>A0A6A6YTL7_9PEZI</name>
<accession>A0A6A6YTL7</accession>
<reference evidence="4" key="3">
    <citation type="submission" date="2025-04" db="UniProtKB">
        <authorList>
            <consortium name="RefSeq"/>
        </authorList>
    </citation>
    <scope>IDENTIFICATION</scope>
    <source>
        <strain evidence="4">CBS 304.34</strain>
    </source>
</reference>
<organism evidence="2">
    <name type="scientific">Mytilinidion resinicola</name>
    <dbReference type="NCBI Taxonomy" id="574789"/>
    <lineage>
        <taxon>Eukaryota</taxon>
        <taxon>Fungi</taxon>
        <taxon>Dikarya</taxon>
        <taxon>Ascomycota</taxon>
        <taxon>Pezizomycotina</taxon>
        <taxon>Dothideomycetes</taxon>
        <taxon>Pleosporomycetidae</taxon>
        <taxon>Mytilinidiales</taxon>
        <taxon>Mytilinidiaceae</taxon>
        <taxon>Mytilinidion</taxon>
    </lineage>
</organism>
<dbReference type="EMBL" id="MU003698">
    <property type="protein sequence ID" value="KAF2811364.1"/>
    <property type="molecule type" value="Genomic_DNA"/>
</dbReference>
<evidence type="ECO:0000313" key="4">
    <source>
        <dbReference type="RefSeq" id="XP_033578328.1"/>
    </source>
</evidence>
<evidence type="ECO:0000313" key="3">
    <source>
        <dbReference type="Proteomes" id="UP000504636"/>
    </source>
</evidence>
<dbReference type="InterPro" id="IPR010730">
    <property type="entry name" value="HET"/>
</dbReference>
<dbReference type="OrthoDB" id="2157530at2759"/>
<dbReference type="Pfam" id="PF06985">
    <property type="entry name" value="HET"/>
    <property type="match status" value="1"/>
</dbReference>
<protein>
    <recommendedName>
        <fullName evidence="1">Heterokaryon incompatibility domain-containing protein</fullName>
    </recommendedName>
</protein>
<dbReference type="PANTHER" id="PTHR24148">
    <property type="entry name" value="ANKYRIN REPEAT DOMAIN-CONTAINING PROTEIN 39 HOMOLOG-RELATED"/>
    <property type="match status" value="1"/>
</dbReference>
<reference evidence="4" key="2">
    <citation type="submission" date="2020-04" db="EMBL/GenBank/DDBJ databases">
        <authorList>
            <consortium name="NCBI Genome Project"/>
        </authorList>
    </citation>
    <scope>NUCLEOTIDE SEQUENCE</scope>
    <source>
        <strain evidence="4">CBS 304.34</strain>
    </source>
</reference>
<dbReference type="PANTHER" id="PTHR24148:SF64">
    <property type="entry name" value="HETEROKARYON INCOMPATIBILITY DOMAIN-CONTAINING PROTEIN"/>
    <property type="match status" value="1"/>
</dbReference>
<feature type="domain" description="Heterokaryon incompatibility" evidence="1">
    <location>
        <begin position="1"/>
        <end position="69"/>
    </location>
</feature>
<proteinExistence type="predicted"/>